<reference evidence="1 2" key="1">
    <citation type="submission" date="2020-10" db="EMBL/GenBank/DDBJ databases">
        <title>The Coptis chinensis genome and diversification of protoberbering-type alkaloids.</title>
        <authorList>
            <person name="Wang B."/>
            <person name="Shu S."/>
            <person name="Song C."/>
            <person name="Liu Y."/>
        </authorList>
    </citation>
    <scope>NUCLEOTIDE SEQUENCE [LARGE SCALE GENOMIC DNA]</scope>
    <source>
        <strain evidence="1">HL-2020</strain>
        <tissue evidence="1">Leaf</tissue>
    </source>
</reference>
<dbReference type="Proteomes" id="UP000631114">
    <property type="component" value="Unassembled WGS sequence"/>
</dbReference>
<evidence type="ECO:0000313" key="1">
    <source>
        <dbReference type="EMBL" id="KAF9600066.1"/>
    </source>
</evidence>
<gene>
    <name evidence="1" type="ORF">IFM89_002539</name>
</gene>
<keyword evidence="2" id="KW-1185">Reference proteome</keyword>
<accession>A0A835HJD0</accession>
<proteinExistence type="predicted"/>
<organism evidence="1 2">
    <name type="scientific">Coptis chinensis</name>
    <dbReference type="NCBI Taxonomy" id="261450"/>
    <lineage>
        <taxon>Eukaryota</taxon>
        <taxon>Viridiplantae</taxon>
        <taxon>Streptophyta</taxon>
        <taxon>Embryophyta</taxon>
        <taxon>Tracheophyta</taxon>
        <taxon>Spermatophyta</taxon>
        <taxon>Magnoliopsida</taxon>
        <taxon>Ranunculales</taxon>
        <taxon>Ranunculaceae</taxon>
        <taxon>Coptidoideae</taxon>
        <taxon>Coptis</taxon>
    </lineage>
</organism>
<comment type="caution">
    <text evidence="1">The sequence shown here is derived from an EMBL/GenBank/DDBJ whole genome shotgun (WGS) entry which is preliminary data.</text>
</comment>
<sequence>MEDSVATFILFNFL</sequence>
<protein>
    <submittedName>
        <fullName evidence="1">Uncharacterized protein</fullName>
    </submittedName>
</protein>
<name>A0A835HJD0_9MAGN</name>
<dbReference type="EMBL" id="JADFTS010000006">
    <property type="protein sequence ID" value="KAF9600066.1"/>
    <property type="molecule type" value="Genomic_DNA"/>
</dbReference>
<evidence type="ECO:0000313" key="2">
    <source>
        <dbReference type="Proteomes" id="UP000631114"/>
    </source>
</evidence>